<dbReference type="AlphaFoldDB" id="A0A2P2PA51"/>
<dbReference type="EMBL" id="GGEC01071151">
    <property type="protein sequence ID" value="MBX51635.1"/>
    <property type="molecule type" value="Transcribed_RNA"/>
</dbReference>
<sequence>MNIKGKITLLCQCKSNHKAHK</sequence>
<protein>
    <submittedName>
        <fullName evidence="1">Uncharacterized protein</fullName>
    </submittedName>
</protein>
<reference evidence="1" key="1">
    <citation type="submission" date="2018-02" db="EMBL/GenBank/DDBJ databases">
        <title>Rhizophora mucronata_Transcriptome.</title>
        <authorList>
            <person name="Meera S.P."/>
            <person name="Sreeshan A."/>
            <person name="Augustine A."/>
        </authorList>
    </citation>
    <scope>NUCLEOTIDE SEQUENCE</scope>
    <source>
        <tissue evidence="1">Leaf</tissue>
    </source>
</reference>
<proteinExistence type="predicted"/>
<accession>A0A2P2PA51</accession>
<name>A0A2P2PA51_RHIMU</name>
<evidence type="ECO:0000313" key="1">
    <source>
        <dbReference type="EMBL" id="MBX51635.1"/>
    </source>
</evidence>
<organism evidence="1">
    <name type="scientific">Rhizophora mucronata</name>
    <name type="common">Asiatic mangrove</name>
    <dbReference type="NCBI Taxonomy" id="61149"/>
    <lineage>
        <taxon>Eukaryota</taxon>
        <taxon>Viridiplantae</taxon>
        <taxon>Streptophyta</taxon>
        <taxon>Embryophyta</taxon>
        <taxon>Tracheophyta</taxon>
        <taxon>Spermatophyta</taxon>
        <taxon>Magnoliopsida</taxon>
        <taxon>eudicotyledons</taxon>
        <taxon>Gunneridae</taxon>
        <taxon>Pentapetalae</taxon>
        <taxon>rosids</taxon>
        <taxon>fabids</taxon>
        <taxon>Malpighiales</taxon>
        <taxon>Rhizophoraceae</taxon>
        <taxon>Rhizophora</taxon>
    </lineage>
</organism>